<feature type="compositionally biased region" description="Basic and acidic residues" evidence="1">
    <location>
        <begin position="79"/>
        <end position="97"/>
    </location>
</feature>
<keyword evidence="2" id="KW-1133">Transmembrane helix</keyword>
<organism evidence="3 4">
    <name type="scientific">Paraphoma chrysanthemicola</name>
    <dbReference type="NCBI Taxonomy" id="798071"/>
    <lineage>
        <taxon>Eukaryota</taxon>
        <taxon>Fungi</taxon>
        <taxon>Dikarya</taxon>
        <taxon>Ascomycota</taxon>
        <taxon>Pezizomycotina</taxon>
        <taxon>Dothideomycetes</taxon>
        <taxon>Pleosporomycetidae</taxon>
        <taxon>Pleosporales</taxon>
        <taxon>Pleosporineae</taxon>
        <taxon>Phaeosphaeriaceae</taxon>
        <taxon>Paraphoma</taxon>
    </lineage>
</organism>
<feature type="transmembrane region" description="Helical" evidence="2">
    <location>
        <begin position="6"/>
        <end position="30"/>
    </location>
</feature>
<evidence type="ECO:0000256" key="1">
    <source>
        <dbReference type="SAM" id="MobiDB-lite"/>
    </source>
</evidence>
<feature type="region of interest" description="Disordered" evidence="1">
    <location>
        <begin position="73"/>
        <end position="100"/>
    </location>
</feature>
<reference evidence="3" key="1">
    <citation type="journal article" date="2021" name="Nat. Commun.">
        <title>Genetic determinants of endophytism in the Arabidopsis root mycobiome.</title>
        <authorList>
            <person name="Mesny F."/>
            <person name="Miyauchi S."/>
            <person name="Thiergart T."/>
            <person name="Pickel B."/>
            <person name="Atanasova L."/>
            <person name="Karlsson M."/>
            <person name="Huettel B."/>
            <person name="Barry K.W."/>
            <person name="Haridas S."/>
            <person name="Chen C."/>
            <person name="Bauer D."/>
            <person name="Andreopoulos W."/>
            <person name="Pangilinan J."/>
            <person name="LaButti K."/>
            <person name="Riley R."/>
            <person name="Lipzen A."/>
            <person name="Clum A."/>
            <person name="Drula E."/>
            <person name="Henrissat B."/>
            <person name="Kohler A."/>
            <person name="Grigoriev I.V."/>
            <person name="Martin F.M."/>
            <person name="Hacquard S."/>
        </authorList>
    </citation>
    <scope>NUCLEOTIDE SEQUENCE</scope>
    <source>
        <strain evidence="3">MPI-SDFR-AT-0120</strain>
    </source>
</reference>
<comment type="caution">
    <text evidence="3">The sequence shown here is derived from an EMBL/GenBank/DDBJ whole genome shotgun (WGS) entry which is preliminary data.</text>
</comment>
<dbReference type="EMBL" id="JAGMVJ010000012">
    <property type="protein sequence ID" value="KAH7084112.1"/>
    <property type="molecule type" value="Genomic_DNA"/>
</dbReference>
<keyword evidence="2" id="KW-0472">Membrane</keyword>
<proteinExistence type="predicted"/>
<dbReference type="OrthoDB" id="3801122at2759"/>
<dbReference type="AlphaFoldDB" id="A0A8K0VXR4"/>
<gene>
    <name evidence="3" type="ORF">FB567DRAFT_550144</name>
</gene>
<keyword evidence="4" id="KW-1185">Reference proteome</keyword>
<sequence length="273" mass="29453">MPLIPTRINIIIASLSAFIILAILLTLILLRGRVPFTFSRSNPPSALPMHTPRAKNPHHRTWRTWPTSISLTLSSFGGGEKESTENRENREGSKGSEDVEVEGEYEKYGDLYVPPDKQPTILALDIIMRCLLATGLPGRARVGDWSELETVGGGDGGFEGASLIEKGGVQGDMVEGHAEHVVGPPKVSLDLNRPVSFSPSEYFEIMLSPVQSAGTAGGAEGEVGEQTALRVEEVEKKGKGVDSVLNQGRDDDHVVEPMAEGFGRGKGMARMYC</sequence>
<evidence type="ECO:0000313" key="4">
    <source>
        <dbReference type="Proteomes" id="UP000813461"/>
    </source>
</evidence>
<name>A0A8K0VXR4_9PLEO</name>
<evidence type="ECO:0000256" key="2">
    <source>
        <dbReference type="SAM" id="Phobius"/>
    </source>
</evidence>
<evidence type="ECO:0000313" key="3">
    <source>
        <dbReference type="EMBL" id="KAH7084112.1"/>
    </source>
</evidence>
<keyword evidence="2" id="KW-0812">Transmembrane</keyword>
<protein>
    <submittedName>
        <fullName evidence="3">Uncharacterized protein</fullName>
    </submittedName>
</protein>
<dbReference type="Proteomes" id="UP000813461">
    <property type="component" value="Unassembled WGS sequence"/>
</dbReference>
<accession>A0A8K0VXR4</accession>